<gene>
    <name evidence="1" type="ORF">M9458_034465</name>
</gene>
<keyword evidence="2" id="KW-1185">Reference proteome</keyword>
<dbReference type="Proteomes" id="UP001529510">
    <property type="component" value="Unassembled WGS sequence"/>
</dbReference>
<dbReference type="EMBL" id="JAMKFB020000017">
    <property type="protein sequence ID" value="KAL0169869.1"/>
    <property type="molecule type" value="Genomic_DNA"/>
</dbReference>
<feature type="non-terminal residue" evidence="1">
    <location>
        <position position="1"/>
    </location>
</feature>
<evidence type="ECO:0000313" key="1">
    <source>
        <dbReference type="EMBL" id="KAL0169869.1"/>
    </source>
</evidence>
<comment type="caution">
    <text evidence="1">The sequence shown here is derived from an EMBL/GenBank/DDBJ whole genome shotgun (WGS) entry which is preliminary data.</text>
</comment>
<sequence>AGEPVCYSNTEASRTPTIIYLSVTLPGSSTQFSAMETAATAGVWTKMGGKYQEPAHMML</sequence>
<evidence type="ECO:0000313" key="2">
    <source>
        <dbReference type="Proteomes" id="UP001529510"/>
    </source>
</evidence>
<organism evidence="1 2">
    <name type="scientific">Cirrhinus mrigala</name>
    <name type="common">Mrigala</name>
    <dbReference type="NCBI Taxonomy" id="683832"/>
    <lineage>
        <taxon>Eukaryota</taxon>
        <taxon>Metazoa</taxon>
        <taxon>Chordata</taxon>
        <taxon>Craniata</taxon>
        <taxon>Vertebrata</taxon>
        <taxon>Euteleostomi</taxon>
        <taxon>Actinopterygii</taxon>
        <taxon>Neopterygii</taxon>
        <taxon>Teleostei</taxon>
        <taxon>Ostariophysi</taxon>
        <taxon>Cypriniformes</taxon>
        <taxon>Cyprinidae</taxon>
        <taxon>Labeoninae</taxon>
        <taxon>Labeonini</taxon>
        <taxon>Cirrhinus</taxon>
    </lineage>
</organism>
<proteinExistence type="predicted"/>
<reference evidence="1 2" key="1">
    <citation type="submission" date="2024-05" db="EMBL/GenBank/DDBJ databases">
        <title>Genome sequencing and assembly of Indian major carp, Cirrhinus mrigala (Hamilton, 1822).</title>
        <authorList>
            <person name="Mohindra V."/>
            <person name="Chowdhury L.M."/>
            <person name="Lal K."/>
            <person name="Jena J.K."/>
        </authorList>
    </citation>
    <scope>NUCLEOTIDE SEQUENCE [LARGE SCALE GENOMIC DNA]</scope>
    <source>
        <strain evidence="1">CM1030</strain>
        <tissue evidence="1">Blood</tissue>
    </source>
</reference>
<name>A0ABD0P794_CIRMR</name>
<accession>A0ABD0P794</accession>
<dbReference type="AlphaFoldDB" id="A0ABD0P794"/>
<protein>
    <submittedName>
        <fullName evidence="1">Uncharacterized protein</fullName>
    </submittedName>
</protein>